<dbReference type="GeneID" id="734590"/>
<evidence type="ECO:0000313" key="4">
    <source>
        <dbReference type="RefSeq" id="XP_018117583.1"/>
    </source>
</evidence>
<dbReference type="GO" id="GO:0030121">
    <property type="term" value="C:AP-1 adaptor complex"/>
    <property type="evidence" value="ECO:0000318"/>
    <property type="project" value="GO_Central"/>
</dbReference>
<evidence type="ECO:0000256" key="1">
    <source>
        <dbReference type="SAM" id="MobiDB-lite"/>
    </source>
</evidence>
<organism evidence="4">
    <name type="scientific">Xenopus laevis</name>
    <name type="common">African clawed frog</name>
    <dbReference type="NCBI Taxonomy" id="8355"/>
    <lineage>
        <taxon>Eukaryota</taxon>
        <taxon>Metazoa</taxon>
        <taxon>Chordata</taxon>
        <taxon>Craniata</taxon>
        <taxon>Vertebrata</taxon>
        <taxon>Euteleostomi</taxon>
        <taxon>Amphibia</taxon>
        <taxon>Batrachia</taxon>
        <taxon>Anura</taxon>
        <taxon>Pipoidea</taxon>
        <taxon>Pipidae</taxon>
        <taxon>Xenopodinae</taxon>
        <taxon>Xenopus</taxon>
        <taxon>Xenopus</taxon>
    </lineage>
</organism>
<feature type="compositionally biased region" description="Basic and acidic residues" evidence="1">
    <location>
        <begin position="484"/>
        <end position="493"/>
    </location>
</feature>
<evidence type="ECO:0000313" key="6">
    <source>
        <dbReference type="Xenbase" id="XB-GENE-17333109"/>
    </source>
</evidence>
<feature type="region of interest" description="Disordered" evidence="1">
    <location>
        <begin position="405"/>
        <end position="430"/>
    </location>
</feature>
<evidence type="ECO:0000313" key="3">
    <source>
        <dbReference type="Proteomes" id="UP000186698"/>
    </source>
</evidence>
<feature type="domain" description="Aftiphilin clathrin-binding box" evidence="2">
    <location>
        <begin position="640"/>
        <end position="707"/>
    </location>
</feature>
<feature type="compositionally biased region" description="Low complexity" evidence="1">
    <location>
        <begin position="408"/>
        <end position="418"/>
    </location>
</feature>
<dbReference type="AGR" id="Xenbase:XB-GENE-17333109"/>
<gene>
    <name evidence="4 5 6" type="primary">aftph.L</name>
</gene>
<accession>A0A1L8G7I1</accession>
<name>A0A1L8G7I1_XENLA</name>
<feature type="compositionally biased region" description="Polar residues" evidence="1">
    <location>
        <begin position="542"/>
        <end position="554"/>
    </location>
</feature>
<dbReference type="RefSeq" id="XP_041418251.1">
    <property type="nucleotide sequence ID" value="XM_041562317.1"/>
</dbReference>
<dbReference type="GO" id="GO:0030276">
    <property type="term" value="F:clathrin binding"/>
    <property type="evidence" value="ECO:0000318"/>
    <property type="project" value="GO_Central"/>
</dbReference>
<dbReference type="InterPro" id="IPR029205">
    <property type="entry name" value="Clathrin-bd"/>
</dbReference>
<dbReference type="Xenbase" id="XB-GENE-17333109">
    <property type="gene designation" value="aftph.L"/>
</dbReference>
<sequence>MEPEIIRMYSSSPPPLDCVADDDDEDEFGEFGGFSGVGNSGMGFAEFETVNYSKSQEEYIPAKHVLPIQDYSDSLNNFASLTSVKDTGNILEIGSQKGQHGEVDTHASYESNLFNVAAFDNKENSGEKIKKADLYSNFVSPVSSGDSTEFISRSLDPLDVTCNGEKVHCEENLTNGFAASDSVSPQGIEDQDSIDDSKGYNTIATHSADPSSNFVTSKAVDFADFSTFPKKDSIHLGGTELKSHNGIYEGQALSITSSSQLCSVENGSSQIKEVVTHISENGDEINTLALSNCTSATGLIIANVVPLDNVVPHDNVVIATDINTAEKVPVPLAATEETIGKLADGEVQKEVLETTDDNGFTPHDNAAEGTENVKHISKSNLDNGEHSLTIDSSSVSEAPCANSLPCLTDSSDSNNTSNGMWDDKENDLSDDFGDFNETNVSPFQEEIKPAVDEQLTFSGLSVKCSEADKEEEEFSEFGDFGSLAKDDESKNSQDFDDFADFNSASNFKPHSDWNAFEDDHSEGPSWAVFVDEKDPSPPDSETWPSFRTHVPSSSGDRDVKTEDLTLPVFQESGLSSVSDQSTDAFQQSLQSRLERVIQVSFPLHPVFQVEENILCLDHWLKAEASEEAAKPMSSIREVLDIWPELQKIPDAYGLKYQWGGSHSNKKLLSSLGIDTRNILFTGNKKQPVIVPMYAASLGMLEPTKPLSAAEKIASIGQSSPVPPEEIICTTDQMQESLPPVQFDWSSSGLTNPLDASGGSAVLNLDFFGPVDDSGSNATTTIPGVDPELYELTTSKLESVGASNKVTDAFARLMSTAETTSTSARKPRRDENLSEEATKVIASLPDLSFMHAKVLMFPATLTPSTSAPDKAE</sequence>
<dbReference type="AlphaFoldDB" id="A0A1L8G7I1"/>
<keyword evidence="3" id="KW-1185">Reference proteome</keyword>
<dbReference type="OrthoDB" id="5917212at2759"/>
<dbReference type="PANTHER" id="PTHR16156">
    <property type="entry name" value="AFTIPHILIN A-RELATED"/>
    <property type="match status" value="1"/>
</dbReference>
<dbReference type="PaxDb" id="8355-A0A1L8G7I1"/>
<reference evidence="4" key="1">
    <citation type="submission" date="2022-04" db="UniProtKB">
        <authorList>
            <consortium name="RefSeq"/>
        </authorList>
    </citation>
    <scope>IDENTIFICATION</scope>
    <source>
        <strain evidence="4 5">J_2021</strain>
        <tissue evidence="4 5">Erythrocytes</tissue>
    </source>
</reference>
<dbReference type="PANTHER" id="PTHR16156:SF10">
    <property type="entry name" value="AFTIPHILIN-RELATED"/>
    <property type="match status" value="1"/>
</dbReference>
<feature type="region of interest" description="Disordered" evidence="1">
    <location>
        <begin position="474"/>
        <end position="496"/>
    </location>
</feature>
<dbReference type="GO" id="GO:0032588">
    <property type="term" value="C:trans-Golgi network membrane"/>
    <property type="evidence" value="ECO:0000318"/>
    <property type="project" value="GO_Central"/>
</dbReference>
<evidence type="ECO:0000259" key="2">
    <source>
        <dbReference type="Pfam" id="PF15045"/>
    </source>
</evidence>
<dbReference type="Pfam" id="PF15045">
    <property type="entry name" value="Clathrin_bdg"/>
    <property type="match status" value="1"/>
</dbReference>
<dbReference type="CTD" id="734590"/>
<evidence type="ECO:0000313" key="5">
    <source>
        <dbReference type="RefSeq" id="XP_041418251.1"/>
    </source>
</evidence>
<feature type="region of interest" description="Disordered" evidence="1">
    <location>
        <begin position="527"/>
        <end position="560"/>
    </location>
</feature>
<protein>
    <submittedName>
        <fullName evidence="4">Uncharacterized protein LOC734590 isoform X1</fullName>
    </submittedName>
</protein>
<dbReference type="STRING" id="8355.A0A1L8G7I1"/>
<dbReference type="RefSeq" id="XP_018117583.1">
    <property type="nucleotide sequence ID" value="XM_018262094.2"/>
</dbReference>
<proteinExistence type="predicted"/>
<dbReference type="Bgee" id="734590">
    <property type="expression patterns" value="Expressed in pancreas and 19 other cell types or tissues"/>
</dbReference>
<dbReference type="Proteomes" id="UP000186698">
    <property type="component" value="Chromosome 5L"/>
</dbReference>
<dbReference type="InterPro" id="IPR046359">
    <property type="entry name" value="Aftin-like"/>
</dbReference>